<dbReference type="Proteomes" id="UP000011529">
    <property type="component" value="Unassembled WGS sequence"/>
</dbReference>
<dbReference type="PROSITE" id="PS51257">
    <property type="entry name" value="PROKAR_LIPOPROTEIN"/>
    <property type="match status" value="1"/>
</dbReference>
<comment type="caution">
    <text evidence="1">The sequence shown here is derived from an EMBL/GenBank/DDBJ whole genome shotgun (WGS) entry which is preliminary data.</text>
</comment>
<dbReference type="PATRIC" id="fig|1263867.3.peg.3793"/>
<dbReference type="RefSeq" id="WP_008658402.1">
    <property type="nucleotide sequence ID" value="NZ_ANMO01000163.1"/>
</dbReference>
<keyword evidence="2" id="KW-1185">Reference proteome</keyword>
<reference evidence="1" key="2">
    <citation type="journal article" date="2013" name="Mar. Genomics">
        <title>Expression of sulfatases in Rhodopirellula baltica and the diversity of sulfatases in the genus Rhodopirellula.</title>
        <authorList>
            <person name="Wegner C.E."/>
            <person name="Richter-Heitmann T."/>
            <person name="Klindworth A."/>
            <person name="Klockow C."/>
            <person name="Richter M."/>
            <person name="Achstetter T."/>
            <person name="Glockner F.O."/>
            <person name="Harder J."/>
        </authorList>
    </citation>
    <scope>NUCLEOTIDE SEQUENCE [LARGE SCALE GENOMIC DNA]</scope>
    <source>
        <strain evidence="1">6C</strain>
    </source>
</reference>
<accession>M2A5T0</accession>
<evidence type="ECO:0000313" key="1">
    <source>
        <dbReference type="EMBL" id="EMB15726.1"/>
    </source>
</evidence>
<organism evidence="1 2">
    <name type="scientific">Rhodopirellula europaea 6C</name>
    <dbReference type="NCBI Taxonomy" id="1263867"/>
    <lineage>
        <taxon>Bacteria</taxon>
        <taxon>Pseudomonadati</taxon>
        <taxon>Planctomycetota</taxon>
        <taxon>Planctomycetia</taxon>
        <taxon>Pirellulales</taxon>
        <taxon>Pirellulaceae</taxon>
        <taxon>Rhodopirellula</taxon>
    </lineage>
</organism>
<evidence type="ECO:0000313" key="2">
    <source>
        <dbReference type="Proteomes" id="UP000011529"/>
    </source>
</evidence>
<name>M2A5T0_9BACT</name>
<sequence>MLRCRHTILLIALTWGLLGCERVPPSPPSDSTAYEAQYYLWRGSAEQQLDDLESWIWGDHELRRPVAAQTDDRHIRFLHTQIQQDMVCAALLVETQLGSDELREALKHSSSPAQDQVLWVKWFGEHDPDGISRPVVKSPTNRSIISRINEGKAKYQRSKKAEVIRFE</sequence>
<reference evidence="1" key="1">
    <citation type="submission" date="2012-11" db="EMBL/GenBank/DDBJ databases">
        <title>Permanent draft genomes of Rhodopirellula europaea strain SH398 and 6C.</title>
        <authorList>
            <person name="Richter M."/>
            <person name="Richter-Heitmann T."/>
            <person name="Frank C."/>
            <person name="Harder J."/>
            <person name="Glockner F.O."/>
        </authorList>
    </citation>
    <scope>NUCLEOTIDE SEQUENCE</scope>
    <source>
        <strain evidence="1">6C</strain>
    </source>
</reference>
<gene>
    <name evidence="1" type="ORF">RE6C_03545</name>
</gene>
<dbReference type="EMBL" id="ANMO01000163">
    <property type="protein sequence ID" value="EMB15726.1"/>
    <property type="molecule type" value="Genomic_DNA"/>
</dbReference>
<proteinExistence type="predicted"/>
<dbReference type="AlphaFoldDB" id="M2A5T0"/>
<protein>
    <submittedName>
        <fullName evidence="1">Uncharacterized protein</fullName>
    </submittedName>
</protein>